<dbReference type="InterPro" id="IPR055170">
    <property type="entry name" value="GFO_IDH_MocA-like_dom"/>
</dbReference>
<protein>
    <submittedName>
        <fullName evidence="6">Predicted dehydrogenase</fullName>
    </submittedName>
</protein>
<dbReference type="Pfam" id="PF22725">
    <property type="entry name" value="GFO_IDH_MocA_C3"/>
    <property type="match status" value="1"/>
</dbReference>
<evidence type="ECO:0000313" key="6">
    <source>
        <dbReference type="EMBL" id="SFA81653.1"/>
    </source>
</evidence>
<evidence type="ECO:0000259" key="5">
    <source>
        <dbReference type="Pfam" id="PF22725"/>
    </source>
</evidence>
<dbReference type="InterPro" id="IPR000683">
    <property type="entry name" value="Gfo/Idh/MocA-like_OxRdtase_N"/>
</dbReference>
<dbReference type="InterPro" id="IPR051317">
    <property type="entry name" value="Gfo/Idh/MocA_oxidoreduct"/>
</dbReference>
<evidence type="ECO:0000313" key="7">
    <source>
        <dbReference type="Proteomes" id="UP000199012"/>
    </source>
</evidence>
<evidence type="ECO:0000256" key="3">
    <source>
        <dbReference type="ARBA" id="ARBA00023027"/>
    </source>
</evidence>
<keyword evidence="3" id="KW-0520">NAD</keyword>
<dbReference type="SUPFAM" id="SSF51735">
    <property type="entry name" value="NAD(P)-binding Rossmann-fold domains"/>
    <property type="match status" value="1"/>
</dbReference>
<keyword evidence="2" id="KW-0560">Oxidoreductase</keyword>
<feature type="domain" description="GFO/IDH/MocA-like oxidoreductase" evidence="5">
    <location>
        <begin position="147"/>
        <end position="267"/>
    </location>
</feature>
<reference evidence="6 7" key="1">
    <citation type="submission" date="2016-10" db="EMBL/GenBank/DDBJ databases">
        <authorList>
            <person name="de Groot N.N."/>
        </authorList>
    </citation>
    <scope>NUCLEOTIDE SEQUENCE [LARGE SCALE GENOMIC DNA]</scope>
    <source>
        <strain evidence="6 7">CGMCC 4.6945</strain>
    </source>
</reference>
<dbReference type="Gene3D" id="3.30.360.10">
    <property type="entry name" value="Dihydrodipicolinate Reductase, domain 2"/>
    <property type="match status" value="1"/>
</dbReference>
<evidence type="ECO:0000259" key="4">
    <source>
        <dbReference type="Pfam" id="PF01408"/>
    </source>
</evidence>
<dbReference type="PANTHER" id="PTHR43708:SF5">
    <property type="entry name" value="CONSERVED EXPRESSED OXIDOREDUCTASE (EUROFUNG)-RELATED"/>
    <property type="match status" value="1"/>
</dbReference>
<accession>A0A1I0W0I8</accession>
<dbReference type="GO" id="GO:0000166">
    <property type="term" value="F:nucleotide binding"/>
    <property type="evidence" value="ECO:0007669"/>
    <property type="project" value="InterPro"/>
</dbReference>
<dbReference type="InterPro" id="IPR036291">
    <property type="entry name" value="NAD(P)-bd_dom_sf"/>
</dbReference>
<keyword evidence="7" id="KW-1185">Reference proteome</keyword>
<comment type="similarity">
    <text evidence="1">Belongs to the Gfo/Idh/MocA family.</text>
</comment>
<name>A0A1I0W0I8_9CELL</name>
<dbReference type="GO" id="GO:0016491">
    <property type="term" value="F:oxidoreductase activity"/>
    <property type="evidence" value="ECO:0007669"/>
    <property type="project" value="UniProtKB-KW"/>
</dbReference>
<evidence type="ECO:0000256" key="2">
    <source>
        <dbReference type="ARBA" id="ARBA00023002"/>
    </source>
</evidence>
<dbReference type="Pfam" id="PF01408">
    <property type="entry name" value="GFO_IDH_MocA"/>
    <property type="match status" value="1"/>
</dbReference>
<evidence type="ECO:0000256" key="1">
    <source>
        <dbReference type="ARBA" id="ARBA00010928"/>
    </source>
</evidence>
<proteinExistence type="inferred from homology"/>
<dbReference type="PANTHER" id="PTHR43708">
    <property type="entry name" value="CONSERVED EXPRESSED OXIDOREDUCTASE (EUROFUNG)"/>
    <property type="match status" value="1"/>
</dbReference>
<dbReference type="Proteomes" id="UP000199012">
    <property type="component" value="Unassembled WGS sequence"/>
</dbReference>
<dbReference type="RefSeq" id="WP_239078570.1">
    <property type="nucleotide sequence ID" value="NZ_BONM01000001.1"/>
</dbReference>
<gene>
    <name evidence="6" type="ORF">SAMN05421867_10263</name>
</gene>
<organism evidence="6 7">
    <name type="scientific">Cellulomonas marina</name>
    <dbReference type="NCBI Taxonomy" id="988821"/>
    <lineage>
        <taxon>Bacteria</taxon>
        <taxon>Bacillati</taxon>
        <taxon>Actinomycetota</taxon>
        <taxon>Actinomycetes</taxon>
        <taxon>Micrococcales</taxon>
        <taxon>Cellulomonadaceae</taxon>
        <taxon>Cellulomonas</taxon>
    </lineage>
</organism>
<dbReference type="EMBL" id="FOKA01000002">
    <property type="protein sequence ID" value="SFA81653.1"/>
    <property type="molecule type" value="Genomic_DNA"/>
</dbReference>
<sequence length="382" mass="39999">MTSGMTDGTDPVAGADAPLRIGVVGYGGAGRGIHARLARAAGQHVTHVVTRHRSDQVHEDWPDATVVPDLDALLGSAGRLDLVVVASPTGDHAAHVAAALQAGVHVMTDKPLATTTAEATALASAGAEAGGRLTVFQNRRWDGEQLTLRRLLDEGALGRVHRFERRWERYRPVPQDRWKENDPRSGGLLLDLGAHLVDAAVQLFGPVEQVVAELRALTTPAVDDVFLALRHRAPEGGGPAVVSHLQAGSLVGAPGPRTRVLGERGAYLVTRFEGEPTPFEALDEALGAGTGTGTGTGTGDGSGAGDLGLEHEGWLVRGAERTPVPRAPGGHVDLYHAVERWVRGTGPVPVDPWDAVATARVLDAAVVSAGEDRPVRLSPEAR</sequence>
<dbReference type="SUPFAM" id="SSF55347">
    <property type="entry name" value="Glyceraldehyde-3-phosphate dehydrogenase-like, C-terminal domain"/>
    <property type="match status" value="1"/>
</dbReference>
<dbReference type="STRING" id="988821.SAMN05421867_10263"/>
<feature type="domain" description="Gfo/Idh/MocA-like oxidoreductase N-terminal" evidence="4">
    <location>
        <begin position="19"/>
        <end position="135"/>
    </location>
</feature>
<dbReference type="Gene3D" id="3.40.50.720">
    <property type="entry name" value="NAD(P)-binding Rossmann-like Domain"/>
    <property type="match status" value="1"/>
</dbReference>
<dbReference type="AlphaFoldDB" id="A0A1I0W0I8"/>